<feature type="domain" description="DNA/RNA-binding" evidence="3">
    <location>
        <begin position="197"/>
        <end position="465"/>
    </location>
</feature>
<feature type="region of interest" description="Disordered" evidence="2">
    <location>
        <begin position="554"/>
        <end position="602"/>
    </location>
</feature>
<comment type="caution">
    <text evidence="5">The sequence shown here is derived from an EMBL/GenBank/DDBJ whole genome shotgun (WGS) entry which is preliminary data.</text>
</comment>
<feature type="compositionally biased region" description="Polar residues" evidence="2">
    <location>
        <begin position="769"/>
        <end position="791"/>
    </location>
</feature>
<feature type="compositionally biased region" description="Basic and acidic residues" evidence="2">
    <location>
        <begin position="846"/>
        <end position="855"/>
    </location>
</feature>
<comment type="function">
    <text evidence="1">Plays a role in nonsense-mediated mRNA decay.</text>
</comment>
<dbReference type="STRING" id="268505.A0A2A9P6G5"/>
<dbReference type="InterPro" id="IPR011990">
    <property type="entry name" value="TPR-like_helical_dom_sf"/>
</dbReference>
<reference evidence="5 6" key="1">
    <citation type="journal article" date="2015" name="BMC Genomics">
        <title>Gene expression during zombie ant biting behavior reflects the complexity underlying fungal parasitic behavioral manipulation.</title>
        <authorList>
            <person name="de Bekker C."/>
            <person name="Ohm R.A."/>
            <person name="Loreto R.G."/>
            <person name="Sebastian A."/>
            <person name="Albert I."/>
            <person name="Merrow M."/>
            <person name="Brachmann A."/>
            <person name="Hughes D.P."/>
        </authorList>
    </citation>
    <scope>NUCLEOTIDE SEQUENCE [LARGE SCALE GENOMIC DNA]</scope>
    <source>
        <strain evidence="5 6">SC16a</strain>
    </source>
</reference>
<dbReference type="AlphaFoldDB" id="A0A2A9P6G5"/>
<sequence>MASNNSPASQQWHHALKLRKVLMNRLAGLQAGNATGLDVTRFEAIDGLLEKYRLACVRTIFLDFHYAAREKTEEALWCMHTLINQEHRQSLRRLDPNTHQVERRKAEKLCGNFLRITQKFYKGYIQRLSARYDIPELERVALGIDVEHIDANDIISPVPAGLSGLVLESCHSTLLHLGDLCRYRSQARVRGSSPEPAMTYLSLARHLMPQCGFAFHQMAILNADQGKLLDSVYCFYRAWAVELPHPNVQTNLESKFNSLRGPHAVRPRANPSAPDEAFSTWFVKLHAYFYAGETFSQQRELEEEVVHRMERACRDTSSGDTLLKMALINISAHGIASSASTETGTMANSRFWHFTLRFNALFILMLCGVIHKELREVVSEDLIGDAMEIPAVVASLLPILRVYCVWFATHRLELIGASHAFGAVIPNMMQSMADVFTSVFAVTSTYDKLPTCLYLLSEDRELRGHHMLTGEDVPLKCRVYCDNSGNMKPEVTDSKQRLPRAEENVARAFDVLRCAYFLHEDASTPISHRHINPKRLVYEYRPDMVPLASEDVAMASSTSGQSPATRVAEPAQLQETTTAAAAERASQSDPVPASAEEEHTEQTVISMLTPFLKPPAFTRQNHARYPSDAPYGVESTPANGEAYTSPASCGHSGSIALFAFPGAWDYTPKPDSEQYATFSAGKEAFTRASRNNSPRDSMTTSPLGDPFATPGQDGAGRDARAYAPNHRNPSSGSGSAGDKTHRDRKLQAFLGATSPRTPSLVQPGASKGPSRQSLGAGSSSRAPHSIQSFLTPGSVDFSHPSSLYIGTPANGIGLGVSGQRGLGVRSPTQASGPSTRLVHAGNSASSHEEAAKKGK</sequence>
<evidence type="ECO:0000259" key="4">
    <source>
        <dbReference type="Pfam" id="PF10374"/>
    </source>
</evidence>
<evidence type="ECO:0000313" key="5">
    <source>
        <dbReference type="EMBL" id="PFH56928.1"/>
    </source>
</evidence>
<feature type="region of interest" description="Disordered" evidence="2">
    <location>
        <begin position="618"/>
        <end position="647"/>
    </location>
</feature>
<dbReference type="PANTHER" id="PTHR15696:SF36">
    <property type="entry name" value="NONSENSE-MEDIATED MRNA DECAY FACTOR"/>
    <property type="match status" value="1"/>
</dbReference>
<feature type="compositionally biased region" description="Polar residues" evidence="2">
    <location>
        <begin position="688"/>
        <end position="702"/>
    </location>
</feature>
<keyword evidence="6" id="KW-1185">Reference proteome</keyword>
<feature type="region of interest" description="Disordered" evidence="2">
    <location>
        <begin position="686"/>
        <end position="793"/>
    </location>
</feature>
<dbReference type="SUPFAM" id="SSF48452">
    <property type="entry name" value="TPR-like"/>
    <property type="match status" value="1"/>
</dbReference>
<gene>
    <name evidence="5" type="ORF">XA68_15754</name>
</gene>
<accession>A0A2A9P6G5</accession>
<name>A0A2A9P6G5_OPHUN</name>
<dbReference type="InterPro" id="IPR045153">
    <property type="entry name" value="Est1/Ebs1-like"/>
</dbReference>
<feature type="domain" description="Telomerase activating protein Est1-like N-terminal" evidence="4">
    <location>
        <begin position="71"/>
        <end position="187"/>
    </location>
</feature>
<feature type="compositionally biased region" description="Polar residues" evidence="2">
    <location>
        <begin position="555"/>
        <end position="564"/>
    </location>
</feature>
<proteinExistence type="predicted"/>
<evidence type="ECO:0000256" key="1">
    <source>
        <dbReference type="RuleBase" id="RU369098"/>
    </source>
</evidence>
<feature type="region of interest" description="Disordered" evidence="2">
    <location>
        <begin position="814"/>
        <end position="855"/>
    </location>
</feature>
<evidence type="ECO:0000313" key="6">
    <source>
        <dbReference type="Proteomes" id="UP000037136"/>
    </source>
</evidence>
<feature type="compositionally biased region" description="Low complexity" evidence="2">
    <location>
        <begin position="568"/>
        <end position="587"/>
    </location>
</feature>
<dbReference type="PANTHER" id="PTHR15696">
    <property type="entry name" value="SMG-7 SUPPRESSOR WITH MORPHOLOGICAL EFFECT ON GENITALIA PROTEIN 7"/>
    <property type="match status" value="1"/>
</dbReference>
<dbReference type="InterPro" id="IPR018834">
    <property type="entry name" value="DNA/RNA-bd_Est1-type"/>
</dbReference>
<dbReference type="InterPro" id="IPR019458">
    <property type="entry name" value="Est1-like_N"/>
</dbReference>
<dbReference type="EMBL" id="LAZP02000485">
    <property type="protein sequence ID" value="PFH56928.1"/>
    <property type="molecule type" value="Genomic_DNA"/>
</dbReference>
<evidence type="ECO:0000256" key="2">
    <source>
        <dbReference type="SAM" id="MobiDB-lite"/>
    </source>
</evidence>
<dbReference type="Pfam" id="PF10373">
    <property type="entry name" value="EST1_DNA_bind"/>
    <property type="match status" value="1"/>
</dbReference>
<dbReference type="OrthoDB" id="69928at2759"/>
<dbReference type="GO" id="GO:0005634">
    <property type="term" value="C:nucleus"/>
    <property type="evidence" value="ECO:0007669"/>
    <property type="project" value="UniProtKB-SubCell"/>
</dbReference>
<comment type="subcellular location">
    <subcellularLocation>
        <location evidence="1">Nucleus</location>
    </subcellularLocation>
</comment>
<organism evidence="5 6">
    <name type="scientific">Ophiocordyceps unilateralis</name>
    <name type="common">Zombie-ant fungus</name>
    <name type="synonym">Torrubia unilateralis</name>
    <dbReference type="NCBI Taxonomy" id="268505"/>
    <lineage>
        <taxon>Eukaryota</taxon>
        <taxon>Fungi</taxon>
        <taxon>Dikarya</taxon>
        <taxon>Ascomycota</taxon>
        <taxon>Pezizomycotina</taxon>
        <taxon>Sordariomycetes</taxon>
        <taxon>Hypocreomycetidae</taxon>
        <taxon>Hypocreales</taxon>
        <taxon>Ophiocordycipitaceae</taxon>
        <taxon>Ophiocordyceps</taxon>
    </lineage>
</organism>
<evidence type="ECO:0000259" key="3">
    <source>
        <dbReference type="Pfam" id="PF10373"/>
    </source>
</evidence>
<reference evidence="5 6" key="2">
    <citation type="journal article" date="2017" name="Sci. Rep.">
        <title>Ant-infecting Ophiocordyceps genomes reveal a high diversity of potential behavioral manipulation genes and a possible major role for enterotoxins.</title>
        <authorList>
            <person name="de Bekker C."/>
            <person name="Ohm R.A."/>
            <person name="Evans H.C."/>
            <person name="Brachmann A."/>
            <person name="Hughes D.P."/>
        </authorList>
    </citation>
    <scope>NUCLEOTIDE SEQUENCE [LARGE SCALE GENOMIC DNA]</scope>
    <source>
        <strain evidence="5 6">SC16a</strain>
    </source>
</reference>
<dbReference type="GO" id="GO:0000184">
    <property type="term" value="P:nuclear-transcribed mRNA catabolic process, nonsense-mediated decay"/>
    <property type="evidence" value="ECO:0007669"/>
    <property type="project" value="UniProtKB-KW"/>
</dbReference>
<keyword evidence="1" id="KW-0866">Nonsense-mediated mRNA decay</keyword>
<keyword evidence="1" id="KW-0539">Nucleus</keyword>
<protein>
    <recommendedName>
        <fullName evidence="1">Nonsense-mediated mRNA decay factor</fullName>
    </recommendedName>
</protein>
<dbReference type="Pfam" id="PF10374">
    <property type="entry name" value="EST1"/>
    <property type="match status" value="1"/>
</dbReference>
<dbReference type="Proteomes" id="UP000037136">
    <property type="component" value="Unassembled WGS sequence"/>
</dbReference>
<dbReference type="Gene3D" id="1.25.40.10">
    <property type="entry name" value="Tetratricopeptide repeat domain"/>
    <property type="match status" value="1"/>
</dbReference>